<evidence type="ECO:0000313" key="12">
    <source>
        <dbReference type="EMBL" id="KTD43983.1"/>
    </source>
</evidence>
<keyword evidence="9 10" id="KW-0143">Chaperone</keyword>
<dbReference type="InterPro" id="IPR013785">
    <property type="entry name" value="Aldolase_TIM"/>
</dbReference>
<evidence type="ECO:0000256" key="10">
    <source>
        <dbReference type="RuleBase" id="RU364116"/>
    </source>
</evidence>
<evidence type="ECO:0000256" key="7">
    <source>
        <dbReference type="ARBA" id="ARBA00023004"/>
    </source>
</evidence>
<comment type="cofactor">
    <cofactor evidence="1">
        <name>[4Fe-4S] cluster</name>
        <dbReference type="ChEBI" id="CHEBI:49883"/>
    </cofactor>
</comment>
<dbReference type="InterPro" id="IPR034505">
    <property type="entry name" value="Coproporphyrinogen-III_oxidase"/>
</dbReference>
<dbReference type="InterPro" id="IPR007197">
    <property type="entry name" value="rSAM"/>
</dbReference>
<evidence type="ECO:0000256" key="9">
    <source>
        <dbReference type="ARBA" id="ARBA00023186"/>
    </source>
</evidence>
<keyword evidence="8 10" id="KW-0411">Iron-sulfur</keyword>
<dbReference type="SFLD" id="SFLDS00029">
    <property type="entry name" value="Radical_SAM"/>
    <property type="match status" value="1"/>
</dbReference>
<protein>
    <recommendedName>
        <fullName evidence="3 10">Heme chaperone HemW</fullName>
    </recommendedName>
</protein>
<dbReference type="PROSITE" id="PS51918">
    <property type="entry name" value="RADICAL_SAM"/>
    <property type="match status" value="1"/>
</dbReference>
<keyword evidence="4 10" id="KW-0349">Heme</keyword>
<dbReference type="CDD" id="cd01335">
    <property type="entry name" value="Radical_SAM"/>
    <property type="match status" value="1"/>
</dbReference>
<evidence type="ECO:0000256" key="3">
    <source>
        <dbReference type="ARBA" id="ARBA00017228"/>
    </source>
</evidence>
<keyword evidence="10" id="KW-0004">4Fe-4S</keyword>
<keyword evidence="10" id="KW-0963">Cytoplasm</keyword>
<dbReference type="PATRIC" id="fig|29423.5.peg.250"/>
<dbReference type="SMART" id="SM00729">
    <property type="entry name" value="Elp3"/>
    <property type="match status" value="1"/>
</dbReference>
<dbReference type="GO" id="GO:0046872">
    <property type="term" value="F:metal ion binding"/>
    <property type="evidence" value="ECO:0007669"/>
    <property type="project" value="UniProtKB-UniRule"/>
</dbReference>
<comment type="similarity">
    <text evidence="2">Belongs to the anaerobic coproporphyrinogen-III oxidase family. HemW subfamily.</text>
</comment>
<dbReference type="SUPFAM" id="SSF102114">
    <property type="entry name" value="Radical SAM enzymes"/>
    <property type="match status" value="1"/>
</dbReference>
<evidence type="ECO:0000259" key="11">
    <source>
        <dbReference type="PROSITE" id="PS51918"/>
    </source>
</evidence>
<gene>
    <name evidence="12" type="primary">hemN</name>
    <name evidence="12" type="ORF">Loak_0243</name>
</gene>
<comment type="function">
    <text evidence="10">Probably acts as a heme chaperone, transferring heme to an unknown acceptor. Binds one molecule of heme per monomer, possibly covalently. Binds 1 [4Fe-4S] cluster. The cluster is coordinated with 3 cysteines and an exchangeable S-adenosyl-L-methionine.</text>
</comment>
<dbReference type="EMBL" id="LNYP01000005">
    <property type="protein sequence ID" value="KTD43983.1"/>
    <property type="molecule type" value="Genomic_DNA"/>
</dbReference>
<dbReference type="InterPro" id="IPR058240">
    <property type="entry name" value="rSAM_sf"/>
</dbReference>
<evidence type="ECO:0000256" key="2">
    <source>
        <dbReference type="ARBA" id="ARBA00006100"/>
    </source>
</evidence>
<dbReference type="NCBIfam" id="TIGR00539">
    <property type="entry name" value="hemN_rel"/>
    <property type="match status" value="1"/>
</dbReference>
<evidence type="ECO:0000256" key="8">
    <source>
        <dbReference type="ARBA" id="ARBA00023014"/>
    </source>
</evidence>
<evidence type="ECO:0000256" key="4">
    <source>
        <dbReference type="ARBA" id="ARBA00022617"/>
    </source>
</evidence>
<dbReference type="GO" id="GO:0006779">
    <property type="term" value="P:porphyrin-containing compound biosynthetic process"/>
    <property type="evidence" value="ECO:0007669"/>
    <property type="project" value="InterPro"/>
</dbReference>
<organism evidence="12 13">
    <name type="scientific">Legionella oakridgensis</name>
    <dbReference type="NCBI Taxonomy" id="29423"/>
    <lineage>
        <taxon>Bacteria</taxon>
        <taxon>Pseudomonadati</taxon>
        <taxon>Pseudomonadota</taxon>
        <taxon>Gammaproteobacteria</taxon>
        <taxon>Legionellales</taxon>
        <taxon>Legionellaceae</taxon>
        <taxon>Legionella</taxon>
    </lineage>
</organism>
<dbReference type="Pfam" id="PF06969">
    <property type="entry name" value="HemN_C"/>
    <property type="match status" value="1"/>
</dbReference>
<feature type="domain" description="Radical SAM core" evidence="11">
    <location>
        <begin position="17"/>
        <end position="251"/>
    </location>
</feature>
<dbReference type="GO" id="GO:0004109">
    <property type="term" value="F:coproporphyrinogen oxidase activity"/>
    <property type="evidence" value="ECO:0007669"/>
    <property type="project" value="InterPro"/>
</dbReference>
<evidence type="ECO:0000256" key="1">
    <source>
        <dbReference type="ARBA" id="ARBA00001966"/>
    </source>
</evidence>
<evidence type="ECO:0000256" key="5">
    <source>
        <dbReference type="ARBA" id="ARBA00022691"/>
    </source>
</evidence>
<sequence>MAAYDTIASLNKPVYFINPMMPLSLYIHIPWCIRKCPYCDFNSHKSPQHLPEHQYITALINDLKNDLAQFPARRIIHSIFIGGGTPSLFSANAYETLFNELQKLLVFASNIEITLEANPGTIDEHRFQDYRKLGINRLSLGIQSFNAGHLQRLGRIHNDAQAHSAIECARRAGFDNLNIDLMHGLPNQTLAEGLKDLQTALSYQPEHLSWYQLTIEPNTVFYNSPPVLPSEDLVASIEEKGLNLLESYGYQRYEVSAFCQSGQSCHHNLNYWLYGDYFGIGAGAHGKISSEDGTIYRTRKHRQPKDFLSENKPFLAAVEKVSTDDLIFEFMLNTTRLQQPIPLSLFKERTGLELELLLPKLLKAQSQNLIYLDETHWQVTPFGRRYTNNLQALFLPD</sequence>
<comment type="subcellular location">
    <subcellularLocation>
        <location evidence="10">Cytoplasm</location>
    </subcellularLocation>
</comment>
<evidence type="ECO:0000313" key="13">
    <source>
        <dbReference type="Proteomes" id="UP000054858"/>
    </source>
</evidence>
<comment type="caution">
    <text evidence="12">The sequence shown here is derived from an EMBL/GenBank/DDBJ whole genome shotgun (WGS) entry which is preliminary data.</text>
</comment>
<keyword evidence="7 10" id="KW-0408">Iron</keyword>
<keyword evidence="5 10" id="KW-0949">S-adenosyl-L-methionine</keyword>
<dbReference type="SFLD" id="SFLDF00562">
    <property type="entry name" value="HemN-like__clustered_with_heat"/>
    <property type="match status" value="1"/>
</dbReference>
<dbReference type="InterPro" id="IPR006638">
    <property type="entry name" value="Elp3/MiaA/NifB-like_rSAM"/>
</dbReference>
<dbReference type="PANTHER" id="PTHR13932">
    <property type="entry name" value="COPROPORPHYRINIGEN III OXIDASE"/>
    <property type="match status" value="1"/>
</dbReference>
<dbReference type="InterPro" id="IPR010723">
    <property type="entry name" value="HemN_C"/>
</dbReference>
<keyword evidence="6 10" id="KW-0479">Metal-binding</keyword>
<dbReference type="Pfam" id="PF04055">
    <property type="entry name" value="Radical_SAM"/>
    <property type="match status" value="1"/>
</dbReference>
<evidence type="ECO:0000256" key="6">
    <source>
        <dbReference type="ARBA" id="ARBA00022723"/>
    </source>
</evidence>
<dbReference type="GO" id="GO:0051539">
    <property type="term" value="F:4 iron, 4 sulfur cluster binding"/>
    <property type="evidence" value="ECO:0007669"/>
    <property type="project" value="UniProtKB-UniRule"/>
</dbReference>
<name>A0A0W0XH71_9GAMM</name>
<dbReference type="AlphaFoldDB" id="A0A0W0XH71"/>
<dbReference type="Proteomes" id="UP000054858">
    <property type="component" value="Unassembled WGS sequence"/>
</dbReference>
<dbReference type="Gene3D" id="3.20.20.70">
    <property type="entry name" value="Aldolase class I"/>
    <property type="match status" value="1"/>
</dbReference>
<reference evidence="12 13" key="1">
    <citation type="submission" date="2015-11" db="EMBL/GenBank/DDBJ databases">
        <title>Genomic analysis of 38 Legionella species identifies large and diverse effector repertoires.</title>
        <authorList>
            <person name="Burstein D."/>
            <person name="Amaro F."/>
            <person name="Zusman T."/>
            <person name="Lifshitz Z."/>
            <person name="Cohen O."/>
            <person name="Gilbert J.A."/>
            <person name="Pupko T."/>
            <person name="Shuman H.A."/>
            <person name="Segal G."/>
        </authorList>
    </citation>
    <scope>NUCLEOTIDE SEQUENCE [LARGE SCALE GENOMIC DNA]</scope>
    <source>
        <strain evidence="12 13">Oak Ridge-10</strain>
    </source>
</reference>
<dbReference type="SFLD" id="SFLDG01065">
    <property type="entry name" value="anaerobic_coproporphyrinogen-I"/>
    <property type="match status" value="1"/>
</dbReference>
<dbReference type="SFLD" id="SFLDG01082">
    <property type="entry name" value="B12-binding_domain_containing"/>
    <property type="match status" value="1"/>
</dbReference>
<dbReference type="SFLD" id="SFLDF00288">
    <property type="entry name" value="HemN-like__clustered_with_nucl"/>
    <property type="match status" value="1"/>
</dbReference>
<accession>A0A0W0XH71</accession>
<dbReference type="PANTHER" id="PTHR13932:SF5">
    <property type="entry name" value="RADICAL S-ADENOSYL METHIONINE DOMAIN-CONTAINING PROTEIN 1, MITOCHONDRIAL"/>
    <property type="match status" value="1"/>
</dbReference>
<dbReference type="GO" id="GO:0005737">
    <property type="term" value="C:cytoplasm"/>
    <property type="evidence" value="ECO:0007669"/>
    <property type="project" value="UniProtKB-SubCell"/>
</dbReference>
<proteinExistence type="inferred from homology"/>
<dbReference type="InterPro" id="IPR004559">
    <property type="entry name" value="HemW-like"/>
</dbReference>